<evidence type="ECO:0000313" key="2">
    <source>
        <dbReference type="EMBL" id="MBQ0960770.1"/>
    </source>
</evidence>
<proteinExistence type="predicted"/>
<sequence length="223" mass="24172">MGSLYLVRHGQASFGADDYDQLSPLGAVQCRLLGEHLARHGLVFDRVLTGRLKRHRQSLQALIEGYGQALPPAEALAGLDEYDSEAVVRAVHPGELPRARTPELARQHFRLLREGLLAWMAGQTQPQGLPSHAEFRAGVADALARAREHHAGRVLVVSSGGPISTAVGLVLQAPPASVVELNMRLRNSALCEMVASASRHSLLSFNTLPHLDRPELADHITYA</sequence>
<evidence type="ECO:0000313" key="3">
    <source>
        <dbReference type="Proteomes" id="UP000678374"/>
    </source>
</evidence>
<comment type="caution">
    <text evidence="2">The sequence shown here is derived from an EMBL/GenBank/DDBJ whole genome shotgun (WGS) entry which is preliminary data.</text>
</comment>
<dbReference type="CDD" id="cd07040">
    <property type="entry name" value="HP"/>
    <property type="match status" value="1"/>
</dbReference>
<dbReference type="Proteomes" id="UP000678374">
    <property type="component" value="Unassembled WGS sequence"/>
</dbReference>
<dbReference type="PANTHER" id="PTHR20935:SF0">
    <property type="entry name" value="SERINE_THREONINE-PROTEIN PHOSPHATASE PGAM5, MITOCHONDRIAL"/>
    <property type="match status" value="1"/>
</dbReference>
<reference evidence="2" key="1">
    <citation type="submission" date="2021-04" db="EMBL/GenBank/DDBJ databases">
        <title>The genome sequence of Ideonella sp. 4Y11.</title>
        <authorList>
            <person name="Liu Y."/>
        </authorList>
    </citation>
    <scope>NUCLEOTIDE SEQUENCE</scope>
    <source>
        <strain evidence="2">4Y11</strain>
    </source>
</reference>
<dbReference type="RefSeq" id="WP_210803445.1">
    <property type="nucleotide sequence ID" value="NZ_JAGQDE010000017.1"/>
</dbReference>
<name>A0A940YIL3_9BURK</name>
<dbReference type="Pfam" id="PF00300">
    <property type="entry name" value="His_Phos_1"/>
    <property type="match status" value="1"/>
</dbReference>
<dbReference type="SUPFAM" id="SSF53254">
    <property type="entry name" value="Phosphoglycerate mutase-like"/>
    <property type="match status" value="1"/>
</dbReference>
<evidence type="ECO:0000256" key="1">
    <source>
        <dbReference type="ARBA" id="ARBA00022801"/>
    </source>
</evidence>
<keyword evidence="1" id="KW-0378">Hydrolase</keyword>
<dbReference type="InterPro" id="IPR013078">
    <property type="entry name" value="His_Pase_superF_clade-1"/>
</dbReference>
<dbReference type="InterPro" id="IPR051021">
    <property type="entry name" value="Mito_Ser/Thr_phosphatase"/>
</dbReference>
<dbReference type="SMART" id="SM00855">
    <property type="entry name" value="PGAM"/>
    <property type="match status" value="1"/>
</dbReference>
<dbReference type="AlphaFoldDB" id="A0A940YIL3"/>
<gene>
    <name evidence="2" type="ORF">KAK06_17575</name>
</gene>
<dbReference type="PANTHER" id="PTHR20935">
    <property type="entry name" value="PHOSPHOGLYCERATE MUTASE-RELATED"/>
    <property type="match status" value="1"/>
</dbReference>
<accession>A0A940YIL3</accession>
<keyword evidence="3" id="KW-1185">Reference proteome</keyword>
<dbReference type="InterPro" id="IPR029033">
    <property type="entry name" value="His_PPase_superfam"/>
</dbReference>
<dbReference type="GO" id="GO:0016787">
    <property type="term" value="F:hydrolase activity"/>
    <property type="evidence" value="ECO:0007669"/>
    <property type="project" value="UniProtKB-KW"/>
</dbReference>
<dbReference type="Gene3D" id="3.40.50.1240">
    <property type="entry name" value="Phosphoglycerate mutase-like"/>
    <property type="match status" value="1"/>
</dbReference>
<protein>
    <submittedName>
        <fullName evidence="2">Histidine phosphatase family protein</fullName>
    </submittedName>
</protein>
<dbReference type="EMBL" id="JAGQDE010000017">
    <property type="protein sequence ID" value="MBQ0960770.1"/>
    <property type="molecule type" value="Genomic_DNA"/>
</dbReference>
<organism evidence="2 3">
    <name type="scientific">Ideonella aquatica</name>
    <dbReference type="NCBI Taxonomy" id="2824119"/>
    <lineage>
        <taxon>Bacteria</taxon>
        <taxon>Pseudomonadati</taxon>
        <taxon>Pseudomonadota</taxon>
        <taxon>Betaproteobacteria</taxon>
        <taxon>Burkholderiales</taxon>
        <taxon>Sphaerotilaceae</taxon>
        <taxon>Ideonella</taxon>
    </lineage>
</organism>